<keyword evidence="2" id="KW-1185">Reference proteome</keyword>
<sequence length="60" mass="6861">MDLSILMTHTRTRPINQRSDHATVLYGNQLIIFGGGNGLRALDDVHKLDVTDLNELEWRE</sequence>
<proteinExistence type="predicted"/>
<protein>
    <submittedName>
        <fullName evidence="1">Uncharacterized protein</fullName>
    </submittedName>
</protein>
<dbReference type="OrthoDB" id="10251809at2759"/>
<dbReference type="AlphaFoldDB" id="F4RC18"/>
<accession>F4RC18</accession>
<dbReference type="InParanoid" id="F4RC18"/>
<dbReference type="InterPro" id="IPR006652">
    <property type="entry name" value="Kelch_1"/>
</dbReference>
<evidence type="ECO:0000313" key="2">
    <source>
        <dbReference type="Proteomes" id="UP000001072"/>
    </source>
</evidence>
<dbReference type="RefSeq" id="XP_007406503.1">
    <property type="nucleotide sequence ID" value="XM_007406441.1"/>
</dbReference>
<dbReference type="GeneID" id="18936930"/>
<dbReference type="SUPFAM" id="SSF117281">
    <property type="entry name" value="Kelch motif"/>
    <property type="match status" value="1"/>
</dbReference>
<dbReference type="Proteomes" id="UP000001072">
    <property type="component" value="Unassembled WGS sequence"/>
</dbReference>
<dbReference type="Gene3D" id="2.120.10.80">
    <property type="entry name" value="Kelch-type beta propeller"/>
    <property type="match status" value="1"/>
</dbReference>
<evidence type="ECO:0000313" key="1">
    <source>
        <dbReference type="EMBL" id="EGG10202.1"/>
    </source>
</evidence>
<dbReference type="STRING" id="747676.F4RC18"/>
<dbReference type="VEuPathDB" id="FungiDB:MELLADRAFT_94600"/>
<name>F4RC18_MELLP</name>
<gene>
    <name evidence="1" type="ORF">MELLADRAFT_94600</name>
</gene>
<dbReference type="Pfam" id="PF01344">
    <property type="entry name" value="Kelch_1"/>
    <property type="match status" value="1"/>
</dbReference>
<dbReference type="HOGENOM" id="CLU_2942251_0_0_1"/>
<dbReference type="KEGG" id="mlr:MELLADRAFT_94600"/>
<dbReference type="InterPro" id="IPR015915">
    <property type="entry name" value="Kelch-typ_b-propeller"/>
</dbReference>
<reference evidence="2" key="1">
    <citation type="journal article" date="2011" name="Proc. Natl. Acad. Sci. U.S.A.">
        <title>Obligate biotrophy features unraveled by the genomic analysis of rust fungi.</title>
        <authorList>
            <person name="Duplessis S."/>
            <person name="Cuomo C.A."/>
            <person name="Lin Y.-C."/>
            <person name="Aerts A."/>
            <person name="Tisserant E."/>
            <person name="Veneault-Fourrey C."/>
            <person name="Joly D.L."/>
            <person name="Hacquard S."/>
            <person name="Amselem J."/>
            <person name="Cantarel B.L."/>
            <person name="Chiu R."/>
            <person name="Coutinho P.M."/>
            <person name="Feau N."/>
            <person name="Field M."/>
            <person name="Frey P."/>
            <person name="Gelhaye E."/>
            <person name="Goldberg J."/>
            <person name="Grabherr M.G."/>
            <person name="Kodira C.D."/>
            <person name="Kohler A."/>
            <person name="Kuees U."/>
            <person name="Lindquist E.A."/>
            <person name="Lucas S.M."/>
            <person name="Mago R."/>
            <person name="Mauceli E."/>
            <person name="Morin E."/>
            <person name="Murat C."/>
            <person name="Pangilinan J.L."/>
            <person name="Park R."/>
            <person name="Pearson M."/>
            <person name="Quesneville H."/>
            <person name="Rouhier N."/>
            <person name="Sakthikumar S."/>
            <person name="Salamov A.A."/>
            <person name="Schmutz J."/>
            <person name="Selles B."/>
            <person name="Shapiro H."/>
            <person name="Tanguay P."/>
            <person name="Tuskan G.A."/>
            <person name="Henrissat B."/>
            <person name="Van de Peer Y."/>
            <person name="Rouze P."/>
            <person name="Ellis J.G."/>
            <person name="Dodds P.N."/>
            <person name="Schein J.E."/>
            <person name="Zhong S."/>
            <person name="Hamelin R.C."/>
            <person name="Grigoriev I.V."/>
            <person name="Szabo L.J."/>
            <person name="Martin F."/>
        </authorList>
    </citation>
    <scope>NUCLEOTIDE SEQUENCE [LARGE SCALE GENOMIC DNA]</scope>
    <source>
        <strain evidence="2">98AG31 / pathotype 3-4-7</strain>
    </source>
</reference>
<organism evidence="2">
    <name type="scientific">Melampsora larici-populina (strain 98AG31 / pathotype 3-4-7)</name>
    <name type="common">Poplar leaf rust fungus</name>
    <dbReference type="NCBI Taxonomy" id="747676"/>
    <lineage>
        <taxon>Eukaryota</taxon>
        <taxon>Fungi</taxon>
        <taxon>Dikarya</taxon>
        <taxon>Basidiomycota</taxon>
        <taxon>Pucciniomycotina</taxon>
        <taxon>Pucciniomycetes</taxon>
        <taxon>Pucciniales</taxon>
        <taxon>Melampsoraceae</taxon>
        <taxon>Melampsora</taxon>
    </lineage>
</organism>
<dbReference type="EMBL" id="GL883095">
    <property type="protein sequence ID" value="EGG10202.1"/>
    <property type="molecule type" value="Genomic_DNA"/>
</dbReference>